<dbReference type="AlphaFoldDB" id="A0ABD0YBD3"/>
<proteinExistence type="predicted"/>
<dbReference type="EMBL" id="JBFDAA010000020">
    <property type="protein sequence ID" value="KAL1115543.1"/>
    <property type="molecule type" value="Genomic_DNA"/>
</dbReference>
<dbReference type="PANTHER" id="PTHR37984:SF7">
    <property type="entry name" value="INTEGRASE CATALYTIC DOMAIN-CONTAINING PROTEIN"/>
    <property type="match status" value="1"/>
</dbReference>
<dbReference type="Proteomes" id="UP001558652">
    <property type="component" value="Unassembled WGS sequence"/>
</dbReference>
<reference evidence="2 3" key="1">
    <citation type="submission" date="2024-07" db="EMBL/GenBank/DDBJ databases">
        <title>Chromosome-level genome assembly of the water stick insect Ranatra chinensis (Heteroptera: Nepidae).</title>
        <authorList>
            <person name="Liu X."/>
        </authorList>
    </citation>
    <scope>NUCLEOTIDE SEQUENCE [LARGE SCALE GENOMIC DNA]</scope>
    <source>
        <strain evidence="2">Cailab_2021Rc</strain>
        <tissue evidence="2">Muscle</tissue>
    </source>
</reference>
<feature type="domain" description="Integrase catalytic" evidence="1">
    <location>
        <begin position="5"/>
        <end position="129"/>
    </location>
</feature>
<dbReference type="SUPFAM" id="SSF53098">
    <property type="entry name" value="Ribonuclease H-like"/>
    <property type="match status" value="1"/>
</dbReference>
<keyword evidence="3" id="KW-1185">Reference proteome</keyword>
<evidence type="ECO:0000259" key="1">
    <source>
        <dbReference type="PROSITE" id="PS50994"/>
    </source>
</evidence>
<gene>
    <name evidence="2" type="ORF">AAG570_007572</name>
</gene>
<evidence type="ECO:0000313" key="2">
    <source>
        <dbReference type="EMBL" id="KAL1115543.1"/>
    </source>
</evidence>
<name>A0ABD0YBD3_9HEMI</name>
<dbReference type="InterPro" id="IPR050951">
    <property type="entry name" value="Retrovirus_Pol_polyprotein"/>
</dbReference>
<dbReference type="InterPro" id="IPR012337">
    <property type="entry name" value="RNaseH-like_sf"/>
</dbReference>
<protein>
    <recommendedName>
        <fullName evidence="1">Integrase catalytic domain-containing protein</fullName>
    </recommendedName>
</protein>
<comment type="caution">
    <text evidence="2">The sequence shown here is derived from an EMBL/GenBank/DDBJ whole genome shotgun (WGS) entry which is preliminary data.</text>
</comment>
<sequence>MLTPTPEKPLDDVEADVMFWVGQKVLTVIDQLMRFVFRHVLTDKTGERVCDRLLVYFGTMGTPGMVVLDKVRERNNAWIRALLKEMKVTGHFTTPGHPRSHGTIERPDSTLAELLRLLKLDKGVEPEPI</sequence>
<accession>A0ABD0YBD3</accession>
<dbReference type="InterPro" id="IPR001584">
    <property type="entry name" value="Integrase_cat-core"/>
</dbReference>
<dbReference type="Gene3D" id="3.30.420.10">
    <property type="entry name" value="Ribonuclease H-like superfamily/Ribonuclease H"/>
    <property type="match status" value="1"/>
</dbReference>
<dbReference type="InterPro" id="IPR036397">
    <property type="entry name" value="RNaseH_sf"/>
</dbReference>
<organism evidence="2 3">
    <name type="scientific">Ranatra chinensis</name>
    <dbReference type="NCBI Taxonomy" id="642074"/>
    <lineage>
        <taxon>Eukaryota</taxon>
        <taxon>Metazoa</taxon>
        <taxon>Ecdysozoa</taxon>
        <taxon>Arthropoda</taxon>
        <taxon>Hexapoda</taxon>
        <taxon>Insecta</taxon>
        <taxon>Pterygota</taxon>
        <taxon>Neoptera</taxon>
        <taxon>Paraneoptera</taxon>
        <taxon>Hemiptera</taxon>
        <taxon>Heteroptera</taxon>
        <taxon>Panheteroptera</taxon>
        <taxon>Nepomorpha</taxon>
        <taxon>Nepidae</taxon>
        <taxon>Ranatrinae</taxon>
        <taxon>Ranatra</taxon>
    </lineage>
</organism>
<evidence type="ECO:0000313" key="3">
    <source>
        <dbReference type="Proteomes" id="UP001558652"/>
    </source>
</evidence>
<dbReference type="PANTHER" id="PTHR37984">
    <property type="entry name" value="PROTEIN CBG26694"/>
    <property type="match status" value="1"/>
</dbReference>
<dbReference type="PROSITE" id="PS50994">
    <property type="entry name" value="INTEGRASE"/>
    <property type="match status" value="1"/>
</dbReference>